<organism evidence="3">
    <name type="scientific">hydrothermal vent metagenome</name>
    <dbReference type="NCBI Taxonomy" id="652676"/>
    <lineage>
        <taxon>unclassified sequences</taxon>
        <taxon>metagenomes</taxon>
        <taxon>ecological metagenomes</taxon>
    </lineage>
</organism>
<name>A0A3B1BAQ2_9ZZZZ</name>
<dbReference type="InterPro" id="IPR011740">
    <property type="entry name" value="DUF2460"/>
</dbReference>
<dbReference type="EMBL" id="UOFW01000205">
    <property type="protein sequence ID" value="VAX07400.1"/>
    <property type="molecule type" value="Genomic_DNA"/>
</dbReference>
<evidence type="ECO:0000259" key="2">
    <source>
        <dbReference type="Pfam" id="PF23845"/>
    </source>
</evidence>
<reference evidence="3" key="1">
    <citation type="submission" date="2018-06" db="EMBL/GenBank/DDBJ databases">
        <authorList>
            <person name="Zhirakovskaya E."/>
        </authorList>
    </citation>
    <scope>NUCLEOTIDE SEQUENCE</scope>
</reference>
<dbReference type="NCBIfam" id="TIGR02217">
    <property type="entry name" value="chp_TIGR02217"/>
    <property type="match status" value="1"/>
</dbReference>
<dbReference type="AlphaFoldDB" id="A0A3B1BAQ2"/>
<gene>
    <name evidence="3" type="ORF">MNBD_ALPHA03-1499</name>
</gene>
<feature type="domain" description="Non-contractile tail sheath TIM barrel" evidence="2">
    <location>
        <begin position="2"/>
        <end position="235"/>
    </location>
</feature>
<proteinExistence type="predicted"/>
<accession>A0A3B1BAQ2</accession>
<feature type="domain" description="DUF2460" evidence="1">
    <location>
        <begin position="250"/>
        <end position="453"/>
    </location>
</feature>
<evidence type="ECO:0000313" key="3">
    <source>
        <dbReference type="EMBL" id="VAX07400.1"/>
    </source>
</evidence>
<dbReference type="InterPro" id="IPR057122">
    <property type="entry name" value="TIM-barrel_NCTSP"/>
</dbReference>
<protein>
    <submittedName>
        <fullName evidence="3">Gene Transfer Agent (GTA) ORFG12</fullName>
    </submittedName>
</protein>
<dbReference type="Pfam" id="PF09343">
    <property type="entry name" value="DUF2460"/>
    <property type="match status" value="1"/>
</dbReference>
<evidence type="ECO:0000259" key="1">
    <source>
        <dbReference type="Pfam" id="PF09343"/>
    </source>
</evidence>
<sequence>MPPSGLIAPTNQAALDYLRDVFLAFGQIIDLVGAEHYYQVGEPWWWIDEGGEGVPHIYDDVTMALYTTETTNPVPPKHLLATEIATPDQQDYLNWLRDKLGQSTIWLKDQVKAQYPLANVGLLFFTPQVLHDEAPIAGVVNFPSSYWQSPAFDFLQVEDYDFVLNGEWGKRKAAIDIIDQTLAYPREKTHYFGGFNLLPETLENWRNIIRAVDLGFEDNYAEIFVWAYPQIVRDGVIYTNNQEKIMTGFHEVRLPEDISYGASGGPQFMTNVIEMASGHEQRNQEWAEARNVYDVGLGLRSENDLSALIGFFRARAGRAFGFRYKDWLDFKSCVPMEIITATDQSIGAADGVTTTFQLKKTYDSGGNLHRRNISKPVVGTVLIAVDGAPQATGWQVDATNGLVIFEVAPLNGAVITAGYEFDVPVRFSDDFLPIILESYQAGQIPSISLIEVRV</sequence>
<dbReference type="Pfam" id="PF23845">
    <property type="entry name" value="TIM-barrel_NCTSP"/>
    <property type="match status" value="1"/>
</dbReference>